<protein>
    <submittedName>
        <fullName evidence="1">Uncharacterized protein</fullName>
    </submittedName>
</protein>
<dbReference type="GO" id="GO:0003676">
    <property type="term" value="F:nucleic acid binding"/>
    <property type="evidence" value="ECO:0007669"/>
    <property type="project" value="InterPro"/>
</dbReference>
<keyword evidence="2" id="KW-1185">Reference proteome</keyword>
<comment type="caution">
    <text evidence="1">The sequence shown here is derived from an EMBL/GenBank/DDBJ whole genome shotgun (WGS) entry which is preliminary data.</text>
</comment>
<dbReference type="InterPro" id="IPR036397">
    <property type="entry name" value="RNaseH_sf"/>
</dbReference>
<evidence type="ECO:0000313" key="2">
    <source>
        <dbReference type="Proteomes" id="UP001150569"/>
    </source>
</evidence>
<gene>
    <name evidence="1" type="ORF">IWQ60_006974</name>
</gene>
<dbReference type="OrthoDB" id="10017160at2759"/>
<accession>A0A9W8DS19</accession>
<dbReference type="Proteomes" id="UP001150569">
    <property type="component" value="Unassembled WGS sequence"/>
</dbReference>
<reference evidence="1" key="1">
    <citation type="submission" date="2022-07" db="EMBL/GenBank/DDBJ databases">
        <title>Phylogenomic reconstructions and comparative analyses of Kickxellomycotina fungi.</title>
        <authorList>
            <person name="Reynolds N.K."/>
            <person name="Stajich J.E."/>
            <person name="Barry K."/>
            <person name="Grigoriev I.V."/>
            <person name="Crous P."/>
            <person name="Smith M.E."/>
        </authorList>
    </citation>
    <scope>NUCLEOTIDE SEQUENCE</scope>
    <source>
        <strain evidence="1">RSA 861</strain>
    </source>
</reference>
<dbReference type="EMBL" id="JANBPT010000441">
    <property type="protein sequence ID" value="KAJ1920516.1"/>
    <property type="molecule type" value="Genomic_DNA"/>
</dbReference>
<name>A0A9W8DS19_9FUNG</name>
<proteinExistence type="predicted"/>
<sequence length="166" mass="18398">MRNVLHRDLKLHSYFNCWIPHNLTNNQYHKRVHFATVFLEKFDGVSDYLLDSIVTGNGTWVYRYDSPLLALVAGGGALKVALSQLRPAKVTPHPSAKPPGVKVSAKLYVEYKLKPMAQACEEVHGKPGPSSLWLHHDNAPPHHAAAAKTYISTSKVKLIPAPLQSC</sequence>
<dbReference type="AlphaFoldDB" id="A0A9W8DS19"/>
<evidence type="ECO:0000313" key="1">
    <source>
        <dbReference type="EMBL" id="KAJ1920516.1"/>
    </source>
</evidence>
<dbReference type="Gene3D" id="3.30.420.10">
    <property type="entry name" value="Ribonuclease H-like superfamily/Ribonuclease H"/>
    <property type="match status" value="1"/>
</dbReference>
<organism evidence="1 2">
    <name type="scientific">Tieghemiomyces parasiticus</name>
    <dbReference type="NCBI Taxonomy" id="78921"/>
    <lineage>
        <taxon>Eukaryota</taxon>
        <taxon>Fungi</taxon>
        <taxon>Fungi incertae sedis</taxon>
        <taxon>Zoopagomycota</taxon>
        <taxon>Kickxellomycotina</taxon>
        <taxon>Dimargaritomycetes</taxon>
        <taxon>Dimargaritales</taxon>
        <taxon>Dimargaritaceae</taxon>
        <taxon>Tieghemiomyces</taxon>
    </lineage>
</organism>